<organism evidence="2 3">
    <name type="scientific">Nitratireductor aquimarinus</name>
    <dbReference type="NCBI Taxonomy" id="889300"/>
    <lineage>
        <taxon>Bacteria</taxon>
        <taxon>Pseudomonadati</taxon>
        <taxon>Pseudomonadota</taxon>
        <taxon>Alphaproteobacteria</taxon>
        <taxon>Hyphomicrobiales</taxon>
        <taxon>Phyllobacteriaceae</taxon>
        <taxon>Nitratireductor</taxon>
    </lineage>
</organism>
<name>A0ABU4AL42_9HYPH</name>
<dbReference type="Proteomes" id="UP001185659">
    <property type="component" value="Unassembled WGS sequence"/>
</dbReference>
<gene>
    <name evidence="2" type="ORF">R2G56_11865</name>
</gene>
<reference evidence="2 3" key="1">
    <citation type="submission" date="2023-10" db="EMBL/GenBank/DDBJ databases">
        <authorList>
            <person name="Venkata Ramana C."/>
            <person name="Sasikala C."/>
            <person name="Dhurka M."/>
        </authorList>
    </citation>
    <scope>NUCLEOTIDE SEQUENCE [LARGE SCALE GENOMIC DNA]</scope>
    <source>
        <strain evidence="2 3">KCTC 32151</strain>
    </source>
</reference>
<sequence length="175" mass="19632">MRPALDGFDREACSSLFGRMKLFIISALLFASASAAALYILSRPHEIRHYTEVELTGLSCAEISEKNEEVIFAYHDASIREYKKAGSFENGFGLPKEEDLPFVILMKKVIRDNDFIGFDLSKPFFHSASVSTPRVHAEFYAEITSVCSKNSLLDAMEAMVQAAKNLNLMRKPENP</sequence>
<keyword evidence="3" id="KW-1185">Reference proteome</keyword>
<keyword evidence="1" id="KW-0812">Transmembrane</keyword>
<dbReference type="EMBL" id="JAWLIP010000005">
    <property type="protein sequence ID" value="MDV6226983.1"/>
    <property type="molecule type" value="Genomic_DNA"/>
</dbReference>
<protein>
    <submittedName>
        <fullName evidence="2">Uncharacterized protein</fullName>
    </submittedName>
</protein>
<proteinExistence type="predicted"/>
<accession>A0ABU4AL42</accession>
<evidence type="ECO:0000256" key="1">
    <source>
        <dbReference type="SAM" id="Phobius"/>
    </source>
</evidence>
<keyword evidence="1" id="KW-1133">Transmembrane helix</keyword>
<dbReference type="RefSeq" id="WP_317561409.1">
    <property type="nucleotide sequence ID" value="NZ_JAWLIP010000005.1"/>
</dbReference>
<keyword evidence="1" id="KW-0472">Membrane</keyword>
<evidence type="ECO:0000313" key="2">
    <source>
        <dbReference type="EMBL" id="MDV6226983.1"/>
    </source>
</evidence>
<comment type="caution">
    <text evidence="2">The sequence shown here is derived from an EMBL/GenBank/DDBJ whole genome shotgun (WGS) entry which is preliminary data.</text>
</comment>
<evidence type="ECO:0000313" key="3">
    <source>
        <dbReference type="Proteomes" id="UP001185659"/>
    </source>
</evidence>
<feature type="transmembrane region" description="Helical" evidence="1">
    <location>
        <begin position="20"/>
        <end position="41"/>
    </location>
</feature>